<gene>
    <name evidence="3" type="ORF">BDN71DRAFT_161601</name>
</gene>
<dbReference type="Pfam" id="PF00651">
    <property type="entry name" value="BTB"/>
    <property type="match status" value="1"/>
</dbReference>
<dbReference type="OrthoDB" id="3223751at2759"/>
<keyword evidence="4" id="KW-1185">Reference proteome</keyword>
<dbReference type="AlphaFoldDB" id="A0A9P6D4B8"/>
<comment type="caution">
    <text evidence="3">The sequence shown here is derived from an EMBL/GenBank/DDBJ whole genome shotgun (WGS) entry which is preliminary data.</text>
</comment>
<feature type="domain" description="BTB" evidence="2">
    <location>
        <begin position="37"/>
        <end position="106"/>
    </location>
</feature>
<evidence type="ECO:0000313" key="3">
    <source>
        <dbReference type="EMBL" id="KAF9490567.1"/>
    </source>
</evidence>
<dbReference type="EMBL" id="MU154638">
    <property type="protein sequence ID" value="KAF9490567.1"/>
    <property type="molecule type" value="Genomic_DNA"/>
</dbReference>
<dbReference type="PROSITE" id="PS50097">
    <property type="entry name" value="BTB"/>
    <property type="match status" value="1"/>
</dbReference>
<protein>
    <recommendedName>
        <fullName evidence="2">BTB domain-containing protein</fullName>
    </recommendedName>
</protein>
<evidence type="ECO:0000259" key="2">
    <source>
        <dbReference type="PROSITE" id="PS50097"/>
    </source>
</evidence>
<dbReference type="Proteomes" id="UP000807025">
    <property type="component" value="Unassembled WGS sequence"/>
</dbReference>
<dbReference type="SMART" id="SM00225">
    <property type="entry name" value="BTB"/>
    <property type="match status" value="1"/>
</dbReference>
<name>A0A9P6D4B8_PLEER</name>
<feature type="region of interest" description="Disordered" evidence="1">
    <location>
        <begin position="314"/>
        <end position="338"/>
    </location>
</feature>
<evidence type="ECO:0000256" key="1">
    <source>
        <dbReference type="SAM" id="MobiDB-lite"/>
    </source>
</evidence>
<dbReference type="SUPFAM" id="SSF54695">
    <property type="entry name" value="POZ domain"/>
    <property type="match status" value="1"/>
</dbReference>
<proteinExistence type="predicted"/>
<organism evidence="3 4">
    <name type="scientific">Pleurotus eryngii</name>
    <name type="common">Boletus of the steppes</name>
    <dbReference type="NCBI Taxonomy" id="5323"/>
    <lineage>
        <taxon>Eukaryota</taxon>
        <taxon>Fungi</taxon>
        <taxon>Dikarya</taxon>
        <taxon>Basidiomycota</taxon>
        <taxon>Agaricomycotina</taxon>
        <taxon>Agaricomycetes</taxon>
        <taxon>Agaricomycetidae</taxon>
        <taxon>Agaricales</taxon>
        <taxon>Pleurotineae</taxon>
        <taxon>Pleurotaceae</taxon>
        <taxon>Pleurotus</taxon>
    </lineage>
</organism>
<dbReference type="Gene3D" id="3.30.710.10">
    <property type="entry name" value="Potassium Channel Kv1.1, Chain A"/>
    <property type="match status" value="1"/>
</dbReference>
<dbReference type="InterPro" id="IPR011333">
    <property type="entry name" value="SKP1/BTB/POZ_sf"/>
</dbReference>
<evidence type="ECO:0000313" key="4">
    <source>
        <dbReference type="Proteomes" id="UP000807025"/>
    </source>
</evidence>
<dbReference type="InterPro" id="IPR000210">
    <property type="entry name" value="BTB/POZ_dom"/>
</dbReference>
<accession>A0A9P6D4B8</accession>
<reference evidence="3" key="1">
    <citation type="submission" date="2020-11" db="EMBL/GenBank/DDBJ databases">
        <authorList>
            <consortium name="DOE Joint Genome Institute"/>
            <person name="Ahrendt S."/>
            <person name="Riley R."/>
            <person name="Andreopoulos W."/>
            <person name="Labutti K."/>
            <person name="Pangilinan J."/>
            <person name="Ruiz-Duenas F.J."/>
            <person name="Barrasa J.M."/>
            <person name="Sanchez-Garcia M."/>
            <person name="Camarero S."/>
            <person name="Miyauchi S."/>
            <person name="Serrano A."/>
            <person name="Linde D."/>
            <person name="Babiker R."/>
            <person name="Drula E."/>
            <person name="Ayuso-Fernandez I."/>
            <person name="Pacheco R."/>
            <person name="Padilla G."/>
            <person name="Ferreira P."/>
            <person name="Barriuso J."/>
            <person name="Kellner H."/>
            <person name="Castanera R."/>
            <person name="Alfaro M."/>
            <person name="Ramirez L."/>
            <person name="Pisabarro A.G."/>
            <person name="Kuo A."/>
            <person name="Tritt A."/>
            <person name="Lipzen A."/>
            <person name="He G."/>
            <person name="Yan M."/>
            <person name="Ng V."/>
            <person name="Cullen D."/>
            <person name="Martin F."/>
            <person name="Rosso M.-N."/>
            <person name="Henrissat B."/>
            <person name="Hibbett D."/>
            <person name="Martinez A.T."/>
            <person name="Grigoriev I.V."/>
        </authorList>
    </citation>
    <scope>NUCLEOTIDE SEQUENCE</scope>
    <source>
        <strain evidence="3">ATCC 90797</strain>
    </source>
</reference>
<sequence length="338" mass="38748">MPPPDQQVEIDFPPSLIEPEVPAVPVFKHEKYYLDDGDFYVLVENTLFRVHVHFLQRHSAVFKEELESPCPTGTHEDDAFVLKNVTVKDFALLLWVFYDKSLERQASGDEWLRILLAAENLRMPHVQNLAVDRLKDLSVPEADPVLIISVQQRYRDTVSRVWAREAFVRVCERQGRLTVEEGERIGILASVLIGHVREEDLLLRSQPEELLSCDLDGTPFYAKRPTVRDIVQRIIIQDEPPITPLNHEVLADSKLFECNVEGANLVVYAGQHKFSIHRHFLEQHSPLIGQMLRPVTPRQEQQWETVEGSNDTVTLNVDARPSNNGPQSVLSRSNTKWT</sequence>